<dbReference type="PANTHER" id="PTHR11908">
    <property type="entry name" value="XANTHINE DEHYDROGENASE"/>
    <property type="match status" value="1"/>
</dbReference>
<evidence type="ECO:0000313" key="5">
    <source>
        <dbReference type="Proteomes" id="UP000607645"/>
    </source>
</evidence>
<dbReference type="AlphaFoldDB" id="A0A8J6J9Z5"/>
<dbReference type="InterPro" id="IPR008274">
    <property type="entry name" value="AldOxase/xan_DH_MoCoBD1"/>
</dbReference>
<evidence type="ECO:0000313" key="4">
    <source>
        <dbReference type="EMBL" id="MBC5736363.1"/>
    </source>
</evidence>
<dbReference type="SMART" id="SM01008">
    <property type="entry name" value="Ald_Xan_dh_C"/>
    <property type="match status" value="1"/>
</dbReference>
<comment type="caution">
    <text evidence="4">The sequence shown here is derived from an EMBL/GenBank/DDBJ whole genome shotgun (WGS) entry which is preliminary data.</text>
</comment>
<proteinExistence type="predicted"/>
<dbReference type="PANTHER" id="PTHR11908:SF132">
    <property type="entry name" value="ALDEHYDE OXIDASE 1-RELATED"/>
    <property type="match status" value="1"/>
</dbReference>
<keyword evidence="5" id="KW-1185">Reference proteome</keyword>
<dbReference type="Pfam" id="PF02738">
    <property type="entry name" value="MoCoBD_1"/>
    <property type="match status" value="1"/>
</dbReference>
<gene>
    <name evidence="4" type="ORF">H8S62_04990</name>
</gene>
<dbReference type="InterPro" id="IPR037165">
    <property type="entry name" value="AldOxase/xan_DH_Mopterin-bd_sf"/>
</dbReference>
<evidence type="ECO:0000256" key="1">
    <source>
        <dbReference type="ARBA" id="ARBA00022505"/>
    </source>
</evidence>
<keyword evidence="1" id="KW-0500">Molybdenum</keyword>
<dbReference type="GO" id="GO:0016491">
    <property type="term" value="F:oxidoreductase activity"/>
    <property type="evidence" value="ECO:0007669"/>
    <property type="project" value="UniProtKB-KW"/>
</dbReference>
<dbReference type="Gene3D" id="3.30.365.10">
    <property type="entry name" value="Aldehyde oxidase/xanthine dehydrogenase, molybdopterin binding domain"/>
    <property type="match status" value="4"/>
</dbReference>
<accession>A0A8J6J9Z5</accession>
<sequence>MNTQLGVSVKRKEARDKVTGAAKYTADLSQTPLLHVRILASTQAHALLLGVDAAAASAMPGVRAVVTGTDAGQLLCGGILRDMPPLARDRVRYFGEPVALVVAEEAQQAMAAAAAIQVRYSPLSPVTTIEEALVPDPVLVHENLGSYQRMEADIYPRPGTNLFHAVKVRKGDMERGWALSDETVEGTFHLPQSDHAAMETRAVRCSISPGGVIDITTASQSPFEVRELISRYFDVPQGMVAVHVPLVGGAFGGKAAVQLEVLAVLASRAVDGACVSLVNSREQDMATSPCHMGMRAELKLGARRTGEITAARMVFHLNAGAYADISPKLAKAVAVDCSGPYRFPNIDCDSFGVYTNAPYATSYRGFGHAELFFCLERMMDKLADALGMDPFELRAVNALKEGDLTATQVKATRSNMGDLVCCLDRLKSLINWSEGARIQEPGGLIRAKGMACLCKTSDTPTDASAAATVSFLPDGTVALNCAAVEIGPGIRTAMAQILAETLRMDVGRVYVNMEVDTQTAPYYWKTVASMTTYMMGRAVRAAALDARRQLLALGAVAMRCPEEDLEVENERVYLKADPLMFAAFRDLATGYKYGNGNAVGGPVIGRGSYVMDHLTLLDKDTGKGKAGRSWTLGAQAVEVEYDPAQHTYRLLKAATVLDAGKVLNPKTARGVVMGGMSMGLGLATREEFVQAPGGVEGATSFRTYKMLRIGEEPEYLVDFVETPQVDAPFGARGIAEHGVIGMPAALANAVAKAAGVDIEELPVTPELIWRKKGRP</sequence>
<dbReference type="GO" id="GO:0005506">
    <property type="term" value="F:iron ion binding"/>
    <property type="evidence" value="ECO:0007669"/>
    <property type="project" value="InterPro"/>
</dbReference>
<protein>
    <submittedName>
        <fullName evidence="4">Xanthine dehydrogenase family protein</fullName>
    </submittedName>
</protein>
<dbReference type="Gene3D" id="3.90.1170.50">
    <property type="entry name" value="Aldehyde oxidase/xanthine dehydrogenase, a/b hammerhead"/>
    <property type="match status" value="1"/>
</dbReference>
<reference evidence="4" key="1">
    <citation type="submission" date="2020-08" db="EMBL/GenBank/DDBJ databases">
        <title>Genome public.</title>
        <authorList>
            <person name="Liu C."/>
            <person name="Sun Q."/>
        </authorList>
    </citation>
    <scope>NUCLEOTIDE SEQUENCE</scope>
    <source>
        <strain evidence="4">NSJ-52</strain>
    </source>
</reference>
<dbReference type="SUPFAM" id="SSF54665">
    <property type="entry name" value="CO dehydrogenase molybdoprotein N-domain-like"/>
    <property type="match status" value="1"/>
</dbReference>
<dbReference type="Pfam" id="PF01315">
    <property type="entry name" value="Ald_Xan_dh_C"/>
    <property type="match status" value="1"/>
</dbReference>
<evidence type="ECO:0000259" key="3">
    <source>
        <dbReference type="SMART" id="SM01008"/>
    </source>
</evidence>
<dbReference type="RefSeq" id="WP_186918684.1">
    <property type="nucleotide sequence ID" value="NZ_JACOPQ010000003.1"/>
</dbReference>
<name>A0A8J6J9Z5_9FIRM</name>
<evidence type="ECO:0000256" key="2">
    <source>
        <dbReference type="ARBA" id="ARBA00023002"/>
    </source>
</evidence>
<dbReference type="Pfam" id="PF20256">
    <property type="entry name" value="MoCoBD_2"/>
    <property type="match status" value="1"/>
</dbReference>
<dbReference type="EMBL" id="JACOPQ010000003">
    <property type="protein sequence ID" value="MBC5736363.1"/>
    <property type="molecule type" value="Genomic_DNA"/>
</dbReference>
<dbReference type="InterPro" id="IPR046867">
    <property type="entry name" value="AldOxase/xan_DH_MoCoBD2"/>
</dbReference>
<dbReference type="InterPro" id="IPR036856">
    <property type="entry name" value="Ald_Oxase/Xan_DH_a/b_sf"/>
</dbReference>
<organism evidence="4 5">
    <name type="scientific">Lawsonibacter faecis</name>
    <dbReference type="NCBI Taxonomy" id="2763052"/>
    <lineage>
        <taxon>Bacteria</taxon>
        <taxon>Bacillati</taxon>
        <taxon>Bacillota</taxon>
        <taxon>Clostridia</taxon>
        <taxon>Eubacteriales</taxon>
        <taxon>Oscillospiraceae</taxon>
        <taxon>Lawsonibacter</taxon>
    </lineage>
</organism>
<dbReference type="InterPro" id="IPR016208">
    <property type="entry name" value="Ald_Oxase/xanthine_DH-like"/>
</dbReference>
<feature type="domain" description="Aldehyde oxidase/xanthine dehydrogenase a/b hammerhead" evidence="3">
    <location>
        <begin position="19"/>
        <end position="124"/>
    </location>
</feature>
<dbReference type="Proteomes" id="UP000607645">
    <property type="component" value="Unassembled WGS sequence"/>
</dbReference>
<keyword evidence="2" id="KW-0560">Oxidoreductase</keyword>
<dbReference type="InterPro" id="IPR000674">
    <property type="entry name" value="Ald_Oxase/Xan_DH_a/b"/>
</dbReference>
<dbReference type="SUPFAM" id="SSF56003">
    <property type="entry name" value="Molybdenum cofactor-binding domain"/>
    <property type="match status" value="1"/>
</dbReference>